<keyword evidence="10" id="KW-1185">Reference proteome</keyword>
<dbReference type="GO" id="GO:0004383">
    <property type="term" value="F:guanylate cyclase activity"/>
    <property type="evidence" value="ECO:0007669"/>
    <property type="project" value="TreeGrafter"/>
</dbReference>
<keyword evidence="2" id="KW-0812">Transmembrane</keyword>
<feature type="domain" description="Guanylate cyclase" evidence="8">
    <location>
        <begin position="1"/>
        <end position="47"/>
    </location>
</feature>
<dbReference type="VEuPathDB" id="AmoebaDB:NAEGRDRAFT_71438"/>
<dbReference type="Pfam" id="PF00211">
    <property type="entry name" value="Guanylate_cyc"/>
    <property type="match status" value="1"/>
</dbReference>
<gene>
    <name evidence="9" type="ORF">NAEGRDRAFT_71438</name>
</gene>
<dbReference type="RefSeq" id="XP_002673481.1">
    <property type="nucleotide sequence ID" value="XM_002673435.1"/>
</dbReference>
<evidence type="ECO:0000256" key="4">
    <source>
        <dbReference type="ARBA" id="ARBA00022989"/>
    </source>
</evidence>
<dbReference type="PANTHER" id="PTHR11920">
    <property type="entry name" value="GUANYLYL CYCLASE"/>
    <property type="match status" value="1"/>
</dbReference>
<reference evidence="9 10" key="1">
    <citation type="journal article" date="2010" name="Cell">
        <title>The genome of Naegleria gruberi illuminates early eukaryotic versatility.</title>
        <authorList>
            <person name="Fritz-Laylin L.K."/>
            <person name="Prochnik S.E."/>
            <person name="Ginger M.L."/>
            <person name="Dacks J.B."/>
            <person name="Carpenter M.L."/>
            <person name="Field M.C."/>
            <person name="Kuo A."/>
            <person name="Paredez A."/>
            <person name="Chapman J."/>
            <person name="Pham J."/>
            <person name="Shu S."/>
            <person name="Neupane R."/>
            <person name="Cipriano M."/>
            <person name="Mancuso J."/>
            <person name="Tu H."/>
            <person name="Salamov A."/>
            <person name="Lindquist E."/>
            <person name="Shapiro H."/>
            <person name="Lucas S."/>
            <person name="Grigoriev I.V."/>
            <person name="Cande W.Z."/>
            <person name="Fulton C."/>
            <person name="Rokhsar D.S."/>
            <person name="Dawson S.C."/>
        </authorList>
    </citation>
    <scope>NUCLEOTIDE SEQUENCE [LARGE SCALE GENOMIC DNA]</scope>
    <source>
        <strain evidence="9 10">NEG-M</strain>
    </source>
</reference>
<dbReference type="PANTHER" id="PTHR11920:SF335">
    <property type="entry name" value="GUANYLATE CYCLASE"/>
    <property type="match status" value="1"/>
</dbReference>
<dbReference type="GO" id="GO:0000166">
    <property type="term" value="F:nucleotide binding"/>
    <property type="evidence" value="ECO:0007669"/>
    <property type="project" value="UniProtKB-KW"/>
</dbReference>
<dbReference type="Gene3D" id="3.30.70.1230">
    <property type="entry name" value="Nucleotide cyclase"/>
    <property type="match status" value="1"/>
</dbReference>
<comment type="subcellular location">
    <subcellularLocation>
        <location evidence="1">Membrane</location>
    </subcellularLocation>
</comment>
<dbReference type="EMBL" id="GG738890">
    <property type="protein sequence ID" value="EFC40737.1"/>
    <property type="molecule type" value="Genomic_DNA"/>
</dbReference>
<keyword evidence="4" id="KW-1133">Transmembrane helix</keyword>
<feature type="region of interest" description="Disordered" evidence="7">
    <location>
        <begin position="105"/>
        <end position="126"/>
    </location>
</feature>
<dbReference type="InterPro" id="IPR050401">
    <property type="entry name" value="Cyclic_nucleotide_synthase"/>
</dbReference>
<protein>
    <submittedName>
        <fullName evidence="9">Predicted protein</fullName>
    </submittedName>
</protein>
<dbReference type="SUPFAM" id="SSF55073">
    <property type="entry name" value="Nucleotide cyclase"/>
    <property type="match status" value="1"/>
</dbReference>
<dbReference type="GO" id="GO:0001653">
    <property type="term" value="F:peptide receptor activity"/>
    <property type="evidence" value="ECO:0007669"/>
    <property type="project" value="TreeGrafter"/>
</dbReference>
<dbReference type="KEGG" id="ngr:NAEGRDRAFT_71438"/>
<dbReference type="GO" id="GO:0007168">
    <property type="term" value="P:receptor guanylyl cyclase signaling pathway"/>
    <property type="evidence" value="ECO:0007669"/>
    <property type="project" value="TreeGrafter"/>
</dbReference>
<keyword evidence="3" id="KW-0547">Nucleotide-binding</keyword>
<keyword evidence="5" id="KW-0472">Membrane</keyword>
<evidence type="ECO:0000256" key="7">
    <source>
        <dbReference type="SAM" id="MobiDB-lite"/>
    </source>
</evidence>
<dbReference type="GeneID" id="8864484"/>
<evidence type="ECO:0000256" key="2">
    <source>
        <dbReference type="ARBA" id="ARBA00022692"/>
    </source>
</evidence>
<dbReference type="GO" id="GO:0035556">
    <property type="term" value="P:intracellular signal transduction"/>
    <property type="evidence" value="ECO:0007669"/>
    <property type="project" value="InterPro"/>
</dbReference>
<keyword evidence="6" id="KW-0456">Lyase</keyword>
<dbReference type="InterPro" id="IPR029787">
    <property type="entry name" value="Nucleotide_cyclase"/>
</dbReference>
<dbReference type="GO" id="GO:0005886">
    <property type="term" value="C:plasma membrane"/>
    <property type="evidence" value="ECO:0007669"/>
    <property type="project" value="TreeGrafter"/>
</dbReference>
<feature type="compositionally biased region" description="Polar residues" evidence="7">
    <location>
        <begin position="105"/>
        <end position="117"/>
    </location>
</feature>
<dbReference type="OrthoDB" id="60033at2759"/>
<accession>D2VR28</accession>
<name>D2VR28_NAEGR</name>
<evidence type="ECO:0000313" key="10">
    <source>
        <dbReference type="Proteomes" id="UP000006671"/>
    </source>
</evidence>
<dbReference type="Proteomes" id="UP000006671">
    <property type="component" value="Unassembled WGS sequence"/>
</dbReference>
<sequence>MESTGVPGRIHMSRSTYERVHDLGFKFEERDEIMVKGKGKMKTYLLHSKHHLPALEEYDITVSTDAIPVENNGLEAARLNIPKVKSMSGLSQISNLDDYMVSNRSETRSYGSMSQRGSAEDFSKYQ</sequence>
<organism evidence="10">
    <name type="scientific">Naegleria gruberi</name>
    <name type="common">Amoeba</name>
    <dbReference type="NCBI Taxonomy" id="5762"/>
    <lineage>
        <taxon>Eukaryota</taxon>
        <taxon>Discoba</taxon>
        <taxon>Heterolobosea</taxon>
        <taxon>Tetramitia</taxon>
        <taxon>Eutetramitia</taxon>
        <taxon>Vahlkampfiidae</taxon>
        <taxon>Naegleria</taxon>
    </lineage>
</organism>
<evidence type="ECO:0000259" key="8">
    <source>
        <dbReference type="Pfam" id="PF00211"/>
    </source>
</evidence>
<dbReference type="InParanoid" id="D2VR28"/>
<dbReference type="GO" id="GO:0004016">
    <property type="term" value="F:adenylate cyclase activity"/>
    <property type="evidence" value="ECO:0007669"/>
    <property type="project" value="TreeGrafter"/>
</dbReference>
<evidence type="ECO:0000313" key="9">
    <source>
        <dbReference type="EMBL" id="EFC40737.1"/>
    </source>
</evidence>
<evidence type="ECO:0000256" key="1">
    <source>
        <dbReference type="ARBA" id="ARBA00004370"/>
    </source>
</evidence>
<proteinExistence type="predicted"/>
<evidence type="ECO:0000256" key="5">
    <source>
        <dbReference type="ARBA" id="ARBA00023136"/>
    </source>
</evidence>
<dbReference type="AlphaFoldDB" id="D2VR28"/>
<dbReference type="InterPro" id="IPR001054">
    <property type="entry name" value="A/G_cyclase"/>
</dbReference>
<evidence type="ECO:0000256" key="6">
    <source>
        <dbReference type="ARBA" id="ARBA00023239"/>
    </source>
</evidence>
<evidence type="ECO:0000256" key="3">
    <source>
        <dbReference type="ARBA" id="ARBA00022741"/>
    </source>
</evidence>